<dbReference type="InterPro" id="IPR010285">
    <property type="entry name" value="DNA_helicase_pif1-like_DEAD"/>
</dbReference>
<dbReference type="GO" id="GO:0043139">
    <property type="term" value="F:5'-3' DNA helicase activity"/>
    <property type="evidence" value="ECO:0007669"/>
    <property type="project" value="UniProtKB-EC"/>
</dbReference>
<dbReference type="Pfam" id="PF14214">
    <property type="entry name" value="Helitron_like_N"/>
    <property type="match status" value="1"/>
</dbReference>
<feature type="domain" description="DNA helicase Pif1-like 2B" evidence="4">
    <location>
        <begin position="835"/>
        <end position="880"/>
    </location>
</feature>
<evidence type="ECO:0000313" key="6">
    <source>
        <dbReference type="Proteomes" id="UP000015105"/>
    </source>
</evidence>
<dbReference type="GO" id="GO:0005524">
    <property type="term" value="F:ATP binding"/>
    <property type="evidence" value="ECO:0007669"/>
    <property type="project" value="UniProtKB-KW"/>
</dbReference>
<proteinExistence type="inferred from homology"/>
<dbReference type="GO" id="GO:0006281">
    <property type="term" value="P:DNA repair"/>
    <property type="evidence" value="ECO:0007669"/>
    <property type="project" value="UniProtKB-KW"/>
</dbReference>
<keyword evidence="1" id="KW-0234">DNA repair</keyword>
<feature type="domain" description="Helitron helicase-like" evidence="3">
    <location>
        <begin position="1"/>
        <end position="95"/>
    </location>
</feature>
<name>A0A453LRB0_AEGTS</name>
<reference evidence="5" key="3">
    <citation type="journal article" date="2017" name="Nature">
        <title>Genome sequence of the progenitor of the wheat D genome Aegilops tauschii.</title>
        <authorList>
            <person name="Luo M.C."/>
            <person name="Gu Y.Q."/>
            <person name="Puiu D."/>
            <person name="Wang H."/>
            <person name="Twardziok S.O."/>
            <person name="Deal K.R."/>
            <person name="Huo N."/>
            <person name="Zhu T."/>
            <person name="Wang L."/>
            <person name="Wang Y."/>
            <person name="McGuire P.E."/>
            <person name="Liu S."/>
            <person name="Long H."/>
            <person name="Ramasamy R.K."/>
            <person name="Rodriguez J.C."/>
            <person name="Van S.L."/>
            <person name="Yuan L."/>
            <person name="Wang Z."/>
            <person name="Xia Z."/>
            <person name="Xiao L."/>
            <person name="Anderson O.D."/>
            <person name="Ouyang S."/>
            <person name="Liang Y."/>
            <person name="Zimin A.V."/>
            <person name="Pertea G."/>
            <person name="Qi P."/>
            <person name="Bennetzen J.L."/>
            <person name="Dai X."/>
            <person name="Dawson M.W."/>
            <person name="Muller H.G."/>
            <person name="Kugler K."/>
            <person name="Rivarola-Duarte L."/>
            <person name="Spannagl M."/>
            <person name="Mayer K.F.X."/>
            <person name="Lu F.H."/>
            <person name="Bevan M.W."/>
            <person name="Leroy P."/>
            <person name="Li P."/>
            <person name="You F.M."/>
            <person name="Sun Q."/>
            <person name="Liu Z."/>
            <person name="Lyons E."/>
            <person name="Wicker T."/>
            <person name="Salzberg S.L."/>
            <person name="Devos K.M."/>
            <person name="Dvorak J."/>
        </authorList>
    </citation>
    <scope>NUCLEOTIDE SEQUENCE [LARGE SCALE GENOMIC DNA]</scope>
    <source>
        <strain evidence="5">cv. AL8/78</strain>
    </source>
</reference>
<keyword evidence="1" id="KW-0547">Nucleotide-binding</keyword>
<dbReference type="EnsemblPlants" id="AET5Gv20885300.1">
    <property type="protein sequence ID" value="AET5Gv20885300.1"/>
    <property type="gene ID" value="AET5Gv20885300"/>
</dbReference>
<reference evidence="5" key="4">
    <citation type="submission" date="2019-03" db="UniProtKB">
        <authorList>
            <consortium name="EnsemblPlants"/>
        </authorList>
    </citation>
    <scope>IDENTIFICATION</scope>
</reference>
<keyword evidence="1" id="KW-0233">DNA recombination</keyword>
<dbReference type="InterPro" id="IPR049163">
    <property type="entry name" value="Pif1-like_2B_dom"/>
</dbReference>
<dbReference type="EC" id="5.6.2.3" evidence="1"/>
<keyword evidence="1" id="KW-0347">Helicase</keyword>
<dbReference type="GO" id="GO:0000723">
    <property type="term" value="P:telomere maintenance"/>
    <property type="evidence" value="ECO:0007669"/>
    <property type="project" value="InterPro"/>
</dbReference>
<keyword evidence="1" id="KW-0227">DNA damage</keyword>
<dbReference type="InterPro" id="IPR025476">
    <property type="entry name" value="Helitron_helicase-like"/>
</dbReference>
<dbReference type="AlphaFoldDB" id="A0A453LRB0"/>
<evidence type="ECO:0000256" key="1">
    <source>
        <dbReference type="RuleBase" id="RU363044"/>
    </source>
</evidence>
<accession>A0A453LRB0</accession>
<evidence type="ECO:0000259" key="2">
    <source>
        <dbReference type="Pfam" id="PF05970"/>
    </source>
</evidence>
<dbReference type="GO" id="GO:0006310">
    <property type="term" value="P:DNA recombination"/>
    <property type="evidence" value="ECO:0007669"/>
    <property type="project" value="UniProtKB-KW"/>
</dbReference>
<organism evidence="5 6">
    <name type="scientific">Aegilops tauschii subsp. strangulata</name>
    <name type="common">Goatgrass</name>
    <dbReference type="NCBI Taxonomy" id="200361"/>
    <lineage>
        <taxon>Eukaryota</taxon>
        <taxon>Viridiplantae</taxon>
        <taxon>Streptophyta</taxon>
        <taxon>Embryophyta</taxon>
        <taxon>Tracheophyta</taxon>
        <taxon>Spermatophyta</taxon>
        <taxon>Magnoliopsida</taxon>
        <taxon>Liliopsida</taxon>
        <taxon>Poales</taxon>
        <taxon>Poaceae</taxon>
        <taxon>BOP clade</taxon>
        <taxon>Pooideae</taxon>
        <taxon>Triticodae</taxon>
        <taxon>Triticeae</taxon>
        <taxon>Triticinae</taxon>
        <taxon>Aegilops</taxon>
    </lineage>
</organism>
<evidence type="ECO:0000313" key="5">
    <source>
        <dbReference type="EnsemblPlants" id="AET5Gv20885300.1"/>
    </source>
</evidence>
<keyword evidence="6" id="KW-1185">Reference proteome</keyword>
<dbReference type="GO" id="GO:0016887">
    <property type="term" value="F:ATP hydrolysis activity"/>
    <property type="evidence" value="ECO:0007669"/>
    <property type="project" value="RHEA"/>
</dbReference>
<feature type="domain" description="DNA helicase Pif1-like DEAD-box helicase" evidence="2">
    <location>
        <begin position="538"/>
        <end position="742"/>
    </location>
</feature>
<reference evidence="5" key="5">
    <citation type="journal article" date="2021" name="G3 (Bethesda)">
        <title>Aegilops tauschii genome assembly Aet v5.0 features greater sequence contiguity and improved annotation.</title>
        <authorList>
            <person name="Wang L."/>
            <person name="Zhu T."/>
            <person name="Rodriguez J.C."/>
            <person name="Deal K.R."/>
            <person name="Dubcovsky J."/>
            <person name="McGuire P.E."/>
            <person name="Lux T."/>
            <person name="Spannagl M."/>
            <person name="Mayer K.F.X."/>
            <person name="Baldrich P."/>
            <person name="Meyers B.C."/>
            <person name="Huo N."/>
            <person name="Gu Y.Q."/>
            <person name="Zhou H."/>
            <person name="Devos K.M."/>
            <person name="Bennetzen J.L."/>
            <person name="Unver T."/>
            <person name="Budak H."/>
            <person name="Gulick P.J."/>
            <person name="Galiba G."/>
            <person name="Kalapos B."/>
            <person name="Nelson D.R."/>
            <person name="Li P."/>
            <person name="You F.M."/>
            <person name="Luo M.C."/>
            <person name="Dvorak J."/>
        </authorList>
    </citation>
    <scope>NUCLEOTIDE SEQUENCE [LARGE SCALE GENOMIC DNA]</scope>
    <source>
        <strain evidence="5">cv. AL8/78</strain>
    </source>
</reference>
<reference evidence="6" key="1">
    <citation type="journal article" date="2014" name="Science">
        <title>Ancient hybridizations among the ancestral genomes of bread wheat.</title>
        <authorList>
            <consortium name="International Wheat Genome Sequencing Consortium,"/>
            <person name="Marcussen T."/>
            <person name="Sandve S.R."/>
            <person name="Heier L."/>
            <person name="Spannagl M."/>
            <person name="Pfeifer M."/>
            <person name="Jakobsen K.S."/>
            <person name="Wulff B.B."/>
            <person name="Steuernagel B."/>
            <person name="Mayer K.F."/>
            <person name="Olsen O.A."/>
        </authorList>
    </citation>
    <scope>NUCLEOTIDE SEQUENCE [LARGE SCALE GENOMIC DNA]</scope>
    <source>
        <strain evidence="6">cv. AL8/78</strain>
    </source>
</reference>
<dbReference type="SUPFAM" id="SSF52540">
    <property type="entry name" value="P-loop containing nucleoside triphosphate hydrolases"/>
    <property type="match status" value="2"/>
</dbReference>
<dbReference type="STRING" id="200361.A0A453LRB0"/>
<sequence>MRRRYLDAMALVQRFGKPDIFLTMTCNPHWEEITRELAEGQSPQDRPDLVARVFKAKLEDLKDLLFKKKFFGEVAAHVHVIEFQKRGLPHAHFLIILKSDYKITNSDQYDEIISAEIPDNDKYPILHDLVIKHMMHGPCGVLNINDPCMENGSCRYHYPRHFAETTQQGEDSYPIYRRRNDGRRVRIRGAVLDNRWVVPYNPYLLIRYNCHINIEVCSSIKAVKYLFKYIYKGHDRASIVIEAAEDDAVINEIREYRDARFISPPEAIWRIYSFNLSEMYPSVIQLQVHLPNMHLVHYKDSEKLEDVVCKGSSSRTMLTEYFRMNSIYSYARNFLYKEFPEFFVWNNSTKSWKRRKQRIQVGRLVAAHPAEGERYYLRILLNHVRGATSFEDLRTVDGFVFATFREAAERRGLIEADCSISDCLSEAATFAMPSAFRRLFATILVFCEVKNVRELWGKHFEAMADDFQQGSATDKESIEQMVLRDISDILYSMGKDISCFDLPEMLDGTELAGSNCREVIEEMSINIDPEHLDLYATLNCEQRLAFDEIMHHVLQKKSKVFFIDGPGGTGKTHLYKALLAKVCSMGLIAIATATSGIAASIMPGGRTAHSRFKIPVNIHDDSLCSFSKQSGTAELLRRASLIIWDEVAMTKRQAVEALDRSLQDITGVLSPFGGKVIVLGGDFTQVLPVVRRGIRAQITDATLKKSYLWRCIKQIKLWRNMRAQSDPWFSDFLLRIGDGTEESIGQDYVRLPDEIVVPYIDPKHSVSKLINDIFPSLGQNGISPSYISTRAILSTKNEYVDELNEKLIDRFPGEEQIYYSFDSAVDDPHNYYPPEFINSLTPNGLPPHVLRLKINCPVILLRNLDPFNGLCNGTRLIIRAFQENAILMQK</sequence>
<dbReference type="Pfam" id="PF05970">
    <property type="entry name" value="PIF1"/>
    <property type="match status" value="1"/>
</dbReference>
<dbReference type="Gene3D" id="3.40.50.300">
    <property type="entry name" value="P-loop containing nucleotide triphosphate hydrolases"/>
    <property type="match status" value="1"/>
</dbReference>
<comment type="catalytic activity">
    <reaction evidence="1">
        <text>ATP + H2O = ADP + phosphate + H(+)</text>
        <dbReference type="Rhea" id="RHEA:13065"/>
        <dbReference type="ChEBI" id="CHEBI:15377"/>
        <dbReference type="ChEBI" id="CHEBI:15378"/>
        <dbReference type="ChEBI" id="CHEBI:30616"/>
        <dbReference type="ChEBI" id="CHEBI:43474"/>
        <dbReference type="ChEBI" id="CHEBI:456216"/>
        <dbReference type="EC" id="5.6.2.3"/>
    </reaction>
</comment>
<dbReference type="Proteomes" id="UP000015105">
    <property type="component" value="Chromosome 5D"/>
</dbReference>
<reference evidence="6" key="2">
    <citation type="journal article" date="2017" name="Nat. Plants">
        <title>The Aegilops tauschii genome reveals multiple impacts of transposons.</title>
        <authorList>
            <person name="Zhao G."/>
            <person name="Zou C."/>
            <person name="Li K."/>
            <person name="Wang K."/>
            <person name="Li T."/>
            <person name="Gao L."/>
            <person name="Zhang X."/>
            <person name="Wang H."/>
            <person name="Yang Z."/>
            <person name="Liu X."/>
            <person name="Jiang W."/>
            <person name="Mao L."/>
            <person name="Kong X."/>
            <person name="Jiao Y."/>
            <person name="Jia J."/>
        </authorList>
    </citation>
    <scope>NUCLEOTIDE SEQUENCE [LARGE SCALE GENOMIC DNA]</scope>
    <source>
        <strain evidence="6">cv. AL8/78</strain>
    </source>
</reference>
<comment type="cofactor">
    <cofactor evidence="1">
        <name>Mg(2+)</name>
        <dbReference type="ChEBI" id="CHEBI:18420"/>
    </cofactor>
</comment>
<keyword evidence="1" id="KW-0378">Hydrolase</keyword>
<dbReference type="Gramene" id="AET5Gv20885300.1">
    <property type="protein sequence ID" value="AET5Gv20885300.1"/>
    <property type="gene ID" value="AET5Gv20885300"/>
</dbReference>
<comment type="similarity">
    <text evidence="1">Belongs to the helicase family.</text>
</comment>
<dbReference type="Pfam" id="PF21530">
    <property type="entry name" value="Pif1_2B_dom"/>
    <property type="match status" value="1"/>
</dbReference>
<protein>
    <recommendedName>
        <fullName evidence="1">ATP-dependent DNA helicase</fullName>
        <ecNumber evidence="1">5.6.2.3</ecNumber>
    </recommendedName>
</protein>
<dbReference type="InterPro" id="IPR027417">
    <property type="entry name" value="P-loop_NTPase"/>
</dbReference>
<keyword evidence="1" id="KW-0067">ATP-binding</keyword>
<evidence type="ECO:0000259" key="4">
    <source>
        <dbReference type="Pfam" id="PF21530"/>
    </source>
</evidence>
<dbReference type="PANTHER" id="PTHR10492:SF94">
    <property type="entry name" value="ATP-DEPENDENT DNA HELICASE"/>
    <property type="match status" value="1"/>
</dbReference>
<evidence type="ECO:0000259" key="3">
    <source>
        <dbReference type="Pfam" id="PF14214"/>
    </source>
</evidence>
<dbReference type="PANTHER" id="PTHR10492">
    <property type="match status" value="1"/>
</dbReference>